<dbReference type="PROSITE" id="PS50110">
    <property type="entry name" value="RESPONSE_REGULATORY"/>
    <property type="match status" value="1"/>
</dbReference>
<dbReference type="Gene3D" id="3.40.50.300">
    <property type="entry name" value="P-loop containing nucleotide triphosphate hydrolases"/>
    <property type="match status" value="1"/>
</dbReference>
<dbReference type="Pfam" id="PF00072">
    <property type="entry name" value="Response_reg"/>
    <property type="match status" value="1"/>
</dbReference>
<comment type="subcellular location">
    <subcellularLocation>
        <location evidence="1">Cytoplasm</location>
    </subcellularLocation>
</comment>
<accession>A0A0S7YFQ0</accession>
<dbReference type="SUPFAM" id="SSF52172">
    <property type="entry name" value="CheY-like"/>
    <property type="match status" value="1"/>
</dbReference>
<name>A0A0S7YFQ0_UNCT6</name>
<evidence type="ECO:0000259" key="12">
    <source>
        <dbReference type="PROSITE" id="PS50110"/>
    </source>
</evidence>
<dbReference type="Gene3D" id="1.10.8.60">
    <property type="match status" value="1"/>
</dbReference>
<sequence>MRKSRILVVDDEEIMRSSLSDWLKDDGYDVLAVEDGFEAIERVKREEWDLAVVDLKMPKIDGLEVLRKLREMRPKLPVIIITAYATIDSAVMAIKEGATDYIVKPFNPEEISRVIAKLVEHQRLIRENIQLRKELTKKFRFQDLVGKSPKMVRVIEMIKTVAPTNSTVLIRGESGTGKELVARAIHELGPRKDFSFIAAACGAIPESLLEAELFGYEKGAFTGAFAQHKGRIEMADRGTLFLDEIGDISLKTQVDLLRFLQEREFRRIGGETSVKVDIRIIAATNKNLGEMITRGEFREDLYYRLNVITIQVPSLRERREDIPLLANYFLEKFCLSTGKTVYGFSDQVMKVLVDYDWPGNIRQLENAVEHAVVVATESEIQLHHLPQSVVSREANTFETKPYQSLTDVERNHIEHTLKKHRWNIKKTANFLGINRVTLYNKIKKYKIQKDKEIQ</sequence>
<evidence type="ECO:0000256" key="7">
    <source>
        <dbReference type="ARBA" id="ARBA00023125"/>
    </source>
</evidence>
<dbReference type="InterPro" id="IPR001789">
    <property type="entry name" value="Sig_transdc_resp-reg_receiver"/>
</dbReference>
<dbReference type="PANTHER" id="PTHR32071:SF113">
    <property type="entry name" value="ALGINATE BIOSYNTHESIS TRANSCRIPTIONAL REGULATORY PROTEIN ALGB"/>
    <property type="match status" value="1"/>
</dbReference>
<evidence type="ECO:0000313" key="13">
    <source>
        <dbReference type="EMBL" id="KPJ72892.1"/>
    </source>
</evidence>
<dbReference type="InterPro" id="IPR025944">
    <property type="entry name" value="Sigma_54_int_dom_CS"/>
</dbReference>
<evidence type="ECO:0000256" key="10">
    <source>
        <dbReference type="PROSITE-ProRule" id="PRU00169"/>
    </source>
</evidence>
<keyword evidence="2" id="KW-0963">Cytoplasm</keyword>
<dbReference type="InterPro" id="IPR009057">
    <property type="entry name" value="Homeodomain-like_sf"/>
</dbReference>
<dbReference type="InterPro" id="IPR002078">
    <property type="entry name" value="Sigma_54_int"/>
</dbReference>
<dbReference type="Proteomes" id="UP000051012">
    <property type="component" value="Unassembled WGS sequence"/>
</dbReference>
<evidence type="ECO:0000256" key="2">
    <source>
        <dbReference type="ARBA" id="ARBA00022490"/>
    </source>
</evidence>
<evidence type="ECO:0008006" key="15">
    <source>
        <dbReference type="Google" id="ProtNLM"/>
    </source>
</evidence>
<dbReference type="PANTHER" id="PTHR32071">
    <property type="entry name" value="TRANSCRIPTIONAL REGULATORY PROTEIN"/>
    <property type="match status" value="1"/>
</dbReference>
<comment type="caution">
    <text evidence="13">The sequence shown here is derived from an EMBL/GenBank/DDBJ whole genome shotgun (WGS) entry which is preliminary data.</text>
</comment>
<feature type="modified residue" description="4-aspartylphosphate" evidence="10">
    <location>
        <position position="54"/>
    </location>
</feature>
<evidence type="ECO:0000256" key="5">
    <source>
        <dbReference type="ARBA" id="ARBA00022840"/>
    </source>
</evidence>
<dbReference type="GO" id="GO:0005524">
    <property type="term" value="F:ATP binding"/>
    <property type="evidence" value="ECO:0007669"/>
    <property type="project" value="UniProtKB-KW"/>
</dbReference>
<dbReference type="InterPro" id="IPR002197">
    <property type="entry name" value="HTH_Fis"/>
</dbReference>
<dbReference type="Pfam" id="PF02954">
    <property type="entry name" value="HTH_8"/>
    <property type="match status" value="1"/>
</dbReference>
<dbReference type="AlphaFoldDB" id="A0A0S7YFQ0"/>
<evidence type="ECO:0000259" key="11">
    <source>
        <dbReference type="PROSITE" id="PS50045"/>
    </source>
</evidence>
<dbReference type="SUPFAM" id="SSF46689">
    <property type="entry name" value="Homeodomain-like"/>
    <property type="match status" value="1"/>
</dbReference>
<dbReference type="CDD" id="cd00009">
    <property type="entry name" value="AAA"/>
    <property type="match status" value="1"/>
</dbReference>
<keyword evidence="6" id="KW-0805">Transcription regulation</keyword>
<evidence type="ECO:0000256" key="4">
    <source>
        <dbReference type="ARBA" id="ARBA00022741"/>
    </source>
</evidence>
<evidence type="ECO:0000256" key="3">
    <source>
        <dbReference type="ARBA" id="ARBA00022553"/>
    </source>
</evidence>
<dbReference type="GO" id="GO:0005737">
    <property type="term" value="C:cytoplasm"/>
    <property type="evidence" value="ECO:0007669"/>
    <property type="project" value="UniProtKB-SubCell"/>
</dbReference>
<evidence type="ECO:0000313" key="14">
    <source>
        <dbReference type="Proteomes" id="UP000051012"/>
    </source>
</evidence>
<reference evidence="13 14" key="1">
    <citation type="journal article" date="2015" name="Microbiome">
        <title>Genomic resolution of linkages in carbon, nitrogen, and sulfur cycling among widespread estuary sediment bacteria.</title>
        <authorList>
            <person name="Baker B.J."/>
            <person name="Lazar C.S."/>
            <person name="Teske A.P."/>
            <person name="Dick G.J."/>
        </authorList>
    </citation>
    <scope>NUCLEOTIDE SEQUENCE [LARGE SCALE GENOMIC DNA]</scope>
    <source>
        <strain evidence="13">DG_78</strain>
    </source>
</reference>
<keyword evidence="8" id="KW-0010">Activator</keyword>
<organism evidence="13 14">
    <name type="scientific">candidate division TA06 bacterium DG_78</name>
    <dbReference type="NCBI Taxonomy" id="1703772"/>
    <lineage>
        <taxon>Bacteria</taxon>
        <taxon>Bacteria division TA06</taxon>
    </lineage>
</organism>
<gene>
    <name evidence="13" type="ORF">AMJ52_04800</name>
</gene>
<keyword evidence="9" id="KW-0804">Transcription</keyword>
<dbReference type="GO" id="GO:0006355">
    <property type="term" value="P:regulation of DNA-templated transcription"/>
    <property type="evidence" value="ECO:0007669"/>
    <property type="project" value="InterPro"/>
</dbReference>
<evidence type="ECO:0000256" key="9">
    <source>
        <dbReference type="ARBA" id="ARBA00023163"/>
    </source>
</evidence>
<evidence type="ECO:0000256" key="6">
    <source>
        <dbReference type="ARBA" id="ARBA00023015"/>
    </source>
</evidence>
<dbReference type="SMART" id="SM00382">
    <property type="entry name" value="AAA"/>
    <property type="match status" value="1"/>
</dbReference>
<dbReference type="Pfam" id="PF25601">
    <property type="entry name" value="AAA_lid_14"/>
    <property type="match status" value="1"/>
</dbReference>
<dbReference type="EMBL" id="LJNI01000050">
    <property type="protein sequence ID" value="KPJ72892.1"/>
    <property type="molecule type" value="Genomic_DNA"/>
</dbReference>
<dbReference type="InterPro" id="IPR003593">
    <property type="entry name" value="AAA+_ATPase"/>
</dbReference>
<protein>
    <recommendedName>
        <fullName evidence="15">Fis family transcriptional regulator</fullName>
    </recommendedName>
</protein>
<dbReference type="Gene3D" id="1.10.10.60">
    <property type="entry name" value="Homeodomain-like"/>
    <property type="match status" value="1"/>
</dbReference>
<dbReference type="Gene3D" id="3.40.50.2300">
    <property type="match status" value="1"/>
</dbReference>
<dbReference type="SUPFAM" id="SSF52540">
    <property type="entry name" value="P-loop containing nucleoside triphosphate hydrolases"/>
    <property type="match status" value="1"/>
</dbReference>
<dbReference type="SMART" id="SM00448">
    <property type="entry name" value="REC"/>
    <property type="match status" value="1"/>
</dbReference>
<keyword evidence="7" id="KW-0238">DNA-binding</keyword>
<evidence type="ECO:0000256" key="8">
    <source>
        <dbReference type="ARBA" id="ARBA00023159"/>
    </source>
</evidence>
<feature type="domain" description="Response regulatory" evidence="12">
    <location>
        <begin position="5"/>
        <end position="119"/>
    </location>
</feature>
<dbReference type="GO" id="GO:0043565">
    <property type="term" value="F:sequence-specific DNA binding"/>
    <property type="evidence" value="ECO:0007669"/>
    <property type="project" value="InterPro"/>
</dbReference>
<feature type="domain" description="Sigma-54 factor interaction" evidence="11">
    <location>
        <begin position="144"/>
        <end position="373"/>
    </location>
</feature>
<dbReference type="PRINTS" id="PR01590">
    <property type="entry name" value="HTHFIS"/>
</dbReference>
<keyword evidence="5" id="KW-0067">ATP-binding</keyword>
<keyword evidence="3 10" id="KW-0597">Phosphoprotein</keyword>
<dbReference type="PROSITE" id="PS00688">
    <property type="entry name" value="SIGMA54_INTERACT_3"/>
    <property type="match status" value="1"/>
</dbReference>
<dbReference type="PROSITE" id="PS00675">
    <property type="entry name" value="SIGMA54_INTERACT_1"/>
    <property type="match status" value="1"/>
</dbReference>
<dbReference type="InterPro" id="IPR011006">
    <property type="entry name" value="CheY-like_superfamily"/>
</dbReference>
<keyword evidence="4" id="KW-0547">Nucleotide-binding</keyword>
<dbReference type="PROSITE" id="PS50045">
    <property type="entry name" value="SIGMA54_INTERACT_4"/>
    <property type="match status" value="1"/>
</dbReference>
<dbReference type="FunFam" id="3.40.50.300:FF:000006">
    <property type="entry name" value="DNA-binding transcriptional regulator NtrC"/>
    <property type="match status" value="1"/>
</dbReference>
<dbReference type="InterPro" id="IPR025662">
    <property type="entry name" value="Sigma_54_int_dom_ATP-bd_1"/>
</dbReference>
<dbReference type="InterPro" id="IPR058031">
    <property type="entry name" value="AAA_lid_NorR"/>
</dbReference>
<dbReference type="GO" id="GO:0000160">
    <property type="term" value="P:phosphorelay signal transduction system"/>
    <property type="evidence" value="ECO:0007669"/>
    <property type="project" value="InterPro"/>
</dbReference>
<dbReference type="FunFam" id="3.40.50.2300:FF:000018">
    <property type="entry name" value="DNA-binding transcriptional regulator NtrC"/>
    <property type="match status" value="1"/>
</dbReference>
<dbReference type="Pfam" id="PF00158">
    <property type="entry name" value="Sigma54_activat"/>
    <property type="match status" value="1"/>
</dbReference>
<dbReference type="FunFam" id="1.10.8.60:FF:000014">
    <property type="entry name" value="DNA-binding transcriptional regulator NtrC"/>
    <property type="match status" value="1"/>
</dbReference>
<evidence type="ECO:0000256" key="1">
    <source>
        <dbReference type="ARBA" id="ARBA00004496"/>
    </source>
</evidence>
<proteinExistence type="predicted"/>
<dbReference type="InterPro" id="IPR027417">
    <property type="entry name" value="P-loop_NTPase"/>
</dbReference>